<dbReference type="OrthoDB" id="8197748at2759"/>
<dbReference type="Proteomes" id="UP000504606">
    <property type="component" value="Unplaced"/>
</dbReference>
<feature type="region of interest" description="Disordered" evidence="1">
    <location>
        <begin position="48"/>
        <end position="71"/>
    </location>
</feature>
<keyword evidence="2" id="KW-0732">Signal</keyword>
<feature type="region of interest" description="Disordered" evidence="1">
    <location>
        <begin position="433"/>
        <end position="536"/>
    </location>
</feature>
<feature type="compositionally biased region" description="Pro residues" evidence="1">
    <location>
        <begin position="228"/>
        <end position="249"/>
    </location>
</feature>
<evidence type="ECO:0000313" key="3">
    <source>
        <dbReference type="Proteomes" id="UP000504606"/>
    </source>
</evidence>
<name>A0A6J1RSN1_FRAOC</name>
<gene>
    <name evidence="4" type="primary">LOC113202064</name>
</gene>
<feature type="compositionally biased region" description="Low complexity" evidence="1">
    <location>
        <begin position="476"/>
        <end position="536"/>
    </location>
</feature>
<dbReference type="GeneID" id="113202064"/>
<dbReference type="RefSeq" id="XP_026271912.2">
    <property type="nucleotide sequence ID" value="XM_026416127.2"/>
</dbReference>
<sequence length="708" mass="73122">MAFGGTGPWLPRRSSDYDVNFAMTLLPPLLLLLGALAASSAAPMSASAAPAWRAPPPGRAPGAAAHGGGGGGGPASTVLGASLGGGLGAGIGGRTLGELAESELDRYAFLMLDPASSGSDPMPAGTVTRRITPKSVFIAPNINGDRDQCAEGYQQDDMGRCVKVVKVDAEKSWDLLLDKLNNQFADLPFPLLTETTTPPGPPPGPFQLAIPIAGLPDVAAPDVAAPDAPTPDGPAPEGPVPDGPSTPEPAKPESPFAEQSTPEQATEVATEVEEEAASTTPSPSDEDTETPAPTPAAPEDIRDALIPEVVMLTSEEQPHVVPAPAAQVGAYLVNGGATSTTEAAPSRPVRPASNQSGNGDVNPIINTVNNSPLVTGESMVQEVPPISNPNSNPNRLVAEASSLQQLLAAALGMKLTFSSSTIAPETAELAMSSSTTVAPVRDSTASPSSELPVPVSSTTDATLSSSSNAEVHEELVSPSSLSPVTSGLELLSSSTATSTSTPPVSTTSEPFSSTTSTASWSSSDESRPSSSNLLRPSLLPVIPHDLHAVRFPTERPSSPLRFPAIDVTFPTSRGGVGGSGGDANRLPVDKPVVFPKDVYWPPLASAPYWSLEQTRTRPQQQQQLSRMQHNRFWQSRPSHALGFGGPNTLSTSAGTSLSSSFSPSSSSSSSSSSSQEGSQIRRRTHYRAGSGSLHTHRSSPTHRRGREY</sequence>
<feature type="region of interest" description="Disordered" evidence="1">
    <location>
        <begin position="611"/>
        <end position="708"/>
    </location>
</feature>
<accession>A0A6J1RSN1</accession>
<dbReference type="KEGG" id="foc:113202064"/>
<proteinExistence type="predicted"/>
<evidence type="ECO:0000256" key="2">
    <source>
        <dbReference type="SAM" id="SignalP"/>
    </source>
</evidence>
<feature type="compositionally biased region" description="Basic residues" evidence="1">
    <location>
        <begin position="694"/>
        <end position="708"/>
    </location>
</feature>
<feature type="compositionally biased region" description="Low complexity" evidence="1">
    <location>
        <begin position="446"/>
        <end position="467"/>
    </location>
</feature>
<feature type="region of interest" description="Disordered" evidence="1">
    <location>
        <begin position="338"/>
        <end position="370"/>
    </location>
</feature>
<keyword evidence="3" id="KW-1185">Reference proteome</keyword>
<feature type="compositionally biased region" description="Polar residues" evidence="1">
    <location>
        <begin position="624"/>
        <end position="637"/>
    </location>
</feature>
<evidence type="ECO:0000256" key="1">
    <source>
        <dbReference type="SAM" id="MobiDB-lite"/>
    </source>
</evidence>
<dbReference type="AlphaFoldDB" id="A0A6J1RSN1"/>
<feature type="chain" id="PRO_5038882878" evidence="2">
    <location>
        <begin position="42"/>
        <end position="708"/>
    </location>
</feature>
<protein>
    <submittedName>
        <fullName evidence="4">Uncharacterized protein LOC113202064</fullName>
    </submittedName>
</protein>
<evidence type="ECO:0000313" key="4">
    <source>
        <dbReference type="RefSeq" id="XP_026271912.2"/>
    </source>
</evidence>
<organism evidence="3 4">
    <name type="scientific">Frankliniella occidentalis</name>
    <name type="common">Western flower thrips</name>
    <name type="synonym">Euthrips occidentalis</name>
    <dbReference type="NCBI Taxonomy" id="133901"/>
    <lineage>
        <taxon>Eukaryota</taxon>
        <taxon>Metazoa</taxon>
        <taxon>Ecdysozoa</taxon>
        <taxon>Arthropoda</taxon>
        <taxon>Hexapoda</taxon>
        <taxon>Insecta</taxon>
        <taxon>Pterygota</taxon>
        <taxon>Neoptera</taxon>
        <taxon>Paraneoptera</taxon>
        <taxon>Thysanoptera</taxon>
        <taxon>Terebrantia</taxon>
        <taxon>Thripoidea</taxon>
        <taxon>Thripidae</taxon>
        <taxon>Frankliniella</taxon>
    </lineage>
</organism>
<feature type="compositionally biased region" description="Polar residues" evidence="1">
    <location>
        <begin position="352"/>
        <end position="370"/>
    </location>
</feature>
<feature type="signal peptide" evidence="2">
    <location>
        <begin position="1"/>
        <end position="41"/>
    </location>
</feature>
<feature type="region of interest" description="Disordered" evidence="1">
    <location>
        <begin position="219"/>
        <end position="299"/>
    </location>
</feature>
<reference evidence="4" key="1">
    <citation type="submission" date="2025-08" db="UniProtKB">
        <authorList>
            <consortium name="RefSeq"/>
        </authorList>
    </citation>
    <scope>IDENTIFICATION</scope>
    <source>
        <tissue evidence="4">Whole organism</tissue>
    </source>
</reference>
<feature type="compositionally biased region" description="Low complexity" evidence="1">
    <location>
        <begin position="650"/>
        <end position="674"/>
    </location>
</feature>